<sequence length="453" mass="50304">MKNLLRYLTNKQASINLNLLVKHKICWSQHPQLSFLSKKCYSTAKPSEKSSEKPHCNVGTIGHVDHGKTTLTAAITAVLAKKGLANFTSYDEIDKAPEEKARGITINAAHIGYETVNRTYAHTDCPGHADYIKNMISGASQMDGAILVVAADDGQMPQTREHLLLAKQVGIKYIVVFINKADQADDEMLELVEIELRELLCEYGFDGANCPIICGSALKALQGDESDIGKQSIDKLLEAIDQFIPTPKRDIKSPLLMPIDNFFTVPGRGSVIVGTIKRGTMKRNDEIEMLGFDQQIKSTVSDIQIFKKSTPKAIAGDNVGVLLRNIKLSNIQRGMLLCAYNTECLSNHYDANMYLLTRQEGGRKLPLASKYIQQLFSRTWNIPARLDIENGGILMPGEHGKVRITLFKKMVMSEYQPFTIREQGTTVATGVIIKRHDAIHLPLNKLSKLVLNI</sequence>
<evidence type="ECO:0000256" key="11">
    <source>
        <dbReference type="ARBA" id="ARBA00022917"/>
    </source>
</evidence>
<name>A0A9N9WTF9_9DIPT</name>
<dbReference type="NCBIfam" id="NF000766">
    <property type="entry name" value="PRK00049.1"/>
    <property type="match status" value="1"/>
</dbReference>
<dbReference type="Pfam" id="PF03144">
    <property type="entry name" value="GTP_EFTU_D2"/>
    <property type="match status" value="1"/>
</dbReference>
<dbReference type="GO" id="GO:0070125">
    <property type="term" value="P:mitochondrial translational elongation"/>
    <property type="evidence" value="ECO:0007669"/>
    <property type="project" value="TreeGrafter"/>
</dbReference>
<dbReference type="FunFam" id="2.40.30.10:FF:000085">
    <property type="entry name" value="Elongation factor Tu"/>
    <property type="match status" value="1"/>
</dbReference>
<dbReference type="FunFam" id="3.40.50.300:FF:000576">
    <property type="entry name" value="Elongation factor Tu"/>
    <property type="match status" value="1"/>
</dbReference>
<dbReference type="SUPFAM" id="SSF50465">
    <property type="entry name" value="EF-Tu/eEF-1alpha/eIF2-gamma C-terminal domain"/>
    <property type="match status" value="1"/>
</dbReference>
<proteinExistence type="inferred from homology"/>
<dbReference type="SUPFAM" id="SSF50447">
    <property type="entry name" value="Translation proteins"/>
    <property type="match status" value="1"/>
</dbReference>
<dbReference type="PROSITE" id="PS00301">
    <property type="entry name" value="G_TR_1"/>
    <property type="match status" value="1"/>
</dbReference>
<dbReference type="PANTHER" id="PTHR43721:SF2">
    <property type="entry name" value="ELONGATION FACTOR TU, MITOCHONDRIAL"/>
    <property type="match status" value="1"/>
</dbReference>
<dbReference type="InterPro" id="IPR009001">
    <property type="entry name" value="Transl_elong_EF1A/Init_IF2_C"/>
</dbReference>
<dbReference type="Pfam" id="PF00009">
    <property type="entry name" value="GTP_EFTU"/>
    <property type="match status" value="1"/>
</dbReference>
<dbReference type="NCBIfam" id="TIGR00231">
    <property type="entry name" value="small_GTP"/>
    <property type="match status" value="1"/>
</dbReference>
<dbReference type="InterPro" id="IPR004160">
    <property type="entry name" value="Transl_elong_EFTu/EF1A_C"/>
</dbReference>
<dbReference type="InterPro" id="IPR009000">
    <property type="entry name" value="Transl_B-barrel_sf"/>
</dbReference>
<dbReference type="InterPro" id="IPR031157">
    <property type="entry name" value="G_TR_CS"/>
</dbReference>
<evidence type="ECO:0000313" key="14">
    <source>
        <dbReference type="EMBL" id="CAG9804567.1"/>
    </source>
</evidence>
<dbReference type="CDD" id="cd03697">
    <property type="entry name" value="EFTU_II"/>
    <property type="match status" value="1"/>
</dbReference>
<dbReference type="CDD" id="cd01884">
    <property type="entry name" value="EF_Tu"/>
    <property type="match status" value="1"/>
</dbReference>
<comment type="subcellular location">
    <subcellularLocation>
        <location evidence="1">Cytoplasm</location>
    </subcellularLocation>
</comment>
<feature type="domain" description="Tr-type G" evidence="13">
    <location>
        <begin position="53"/>
        <end position="248"/>
    </location>
</feature>
<dbReference type="GO" id="GO:0005525">
    <property type="term" value="F:GTP binding"/>
    <property type="evidence" value="ECO:0007669"/>
    <property type="project" value="UniProtKB-KW"/>
</dbReference>
<gene>
    <name evidence="14" type="ORF">CHIRRI_LOCUS7450</name>
</gene>
<keyword evidence="6" id="KW-0479">Metal-binding</keyword>
<keyword evidence="10" id="KW-0460">Magnesium</keyword>
<reference evidence="14" key="1">
    <citation type="submission" date="2022-01" db="EMBL/GenBank/DDBJ databases">
        <authorList>
            <person name="King R."/>
        </authorList>
    </citation>
    <scope>NUCLEOTIDE SEQUENCE</scope>
</reference>
<keyword evidence="8" id="KW-0251">Elongation factor</keyword>
<evidence type="ECO:0000256" key="9">
    <source>
        <dbReference type="ARBA" id="ARBA00022801"/>
    </source>
</evidence>
<keyword evidence="7" id="KW-0547">Nucleotide-binding</keyword>
<keyword evidence="11" id="KW-0648">Protein biosynthesis</keyword>
<dbReference type="GO" id="GO:0005739">
    <property type="term" value="C:mitochondrion"/>
    <property type="evidence" value="ECO:0007669"/>
    <property type="project" value="TreeGrafter"/>
</dbReference>
<dbReference type="NCBIfam" id="NF009373">
    <property type="entry name" value="PRK12736.1"/>
    <property type="match status" value="1"/>
</dbReference>
<dbReference type="GO" id="GO:0046872">
    <property type="term" value="F:metal ion binding"/>
    <property type="evidence" value="ECO:0007669"/>
    <property type="project" value="UniProtKB-KW"/>
</dbReference>
<evidence type="ECO:0000256" key="4">
    <source>
        <dbReference type="ARBA" id="ARBA00011986"/>
    </source>
</evidence>
<comment type="similarity">
    <text evidence="2">Belongs to the TRAFAC class translation factor GTPase superfamily. Classic translation factor GTPase family. EF-Tu/EF-1A subfamily.</text>
</comment>
<evidence type="ECO:0000259" key="13">
    <source>
        <dbReference type="PROSITE" id="PS51722"/>
    </source>
</evidence>
<evidence type="ECO:0000313" key="15">
    <source>
        <dbReference type="Proteomes" id="UP001153620"/>
    </source>
</evidence>
<evidence type="ECO:0000256" key="6">
    <source>
        <dbReference type="ARBA" id="ARBA00022723"/>
    </source>
</evidence>
<dbReference type="InterPro" id="IPR050055">
    <property type="entry name" value="EF-Tu_GTPase"/>
</dbReference>
<organism evidence="14 15">
    <name type="scientific">Chironomus riparius</name>
    <dbReference type="NCBI Taxonomy" id="315576"/>
    <lineage>
        <taxon>Eukaryota</taxon>
        <taxon>Metazoa</taxon>
        <taxon>Ecdysozoa</taxon>
        <taxon>Arthropoda</taxon>
        <taxon>Hexapoda</taxon>
        <taxon>Insecta</taxon>
        <taxon>Pterygota</taxon>
        <taxon>Neoptera</taxon>
        <taxon>Endopterygota</taxon>
        <taxon>Diptera</taxon>
        <taxon>Nematocera</taxon>
        <taxon>Chironomoidea</taxon>
        <taxon>Chironomidae</taxon>
        <taxon>Chironominae</taxon>
        <taxon>Chironomus</taxon>
    </lineage>
</organism>
<dbReference type="InterPro" id="IPR033720">
    <property type="entry name" value="EFTU_2"/>
</dbReference>
<dbReference type="InterPro" id="IPR027417">
    <property type="entry name" value="P-loop_NTPase"/>
</dbReference>
<dbReference type="Proteomes" id="UP001153620">
    <property type="component" value="Chromosome 2"/>
</dbReference>
<dbReference type="SUPFAM" id="SSF52540">
    <property type="entry name" value="P-loop containing nucleoside triphosphate hydrolases"/>
    <property type="match status" value="1"/>
</dbReference>
<dbReference type="InterPro" id="IPR041709">
    <property type="entry name" value="EF-Tu_GTP-bd"/>
</dbReference>
<dbReference type="InterPro" id="IPR004161">
    <property type="entry name" value="EFTu-like_2"/>
</dbReference>
<evidence type="ECO:0000256" key="7">
    <source>
        <dbReference type="ARBA" id="ARBA00022741"/>
    </source>
</evidence>
<keyword evidence="12" id="KW-0342">GTP-binding</keyword>
<dbReference type="AlphaFoldDB" id="A0A9N9WTF9"/>
<dbReference type="Pfam" id="PF03143">
    <property type="entry name" value="GTP_EFTU_D3"/>
    <property type="match status" value="1"/>
</dbReference>
<dbReference type="Gene3D" id="2.40.30.10">
    <property type="entry name" value="Translation factors"/>
    <property type="match status" value="2"/>
</dbReference>
<evidence type="ECO:0000256" key="8">
    <source>
        <dbReference type="ARBA" id="ARBA00022768"/>
    </source>
</evidence>
<evidence type="ECO:0000256" key="10">
    <source>
        <dbReference type="ARBA" id="ARBA00022842"/>
    </source>
</evidence>
<dbReference type="EMBL" id="OU895878">
    <property type="protein sequence ID" value="CAG9804567.1"/>
    <property type="molecule type" value="Genomic_DNA"/>
</dbReference>
<protein>
    <recommendedName>
        <fullName evidence="4">protein-synthesizing GTPase</fullName>
        <ecNumber evidence="4">3.6.5.3</ecNumber>
    </recommendedName>
</protein>
<dbReference type="PRINTS" id="PR00315">
    <property type="entry name" value="ELONGATNFCT"/>
</dbReference>
<keyword evidence="15" id="KW-1185">Reference proteome</keyword>
<dbReference type="EC" id="3.6.5.3" evidence="4"/>
<evidence type="ECO:0000256" key="3">
    <source>
        <dbReference type="ARBA" id="ARBA00011245"/>
    </source>
</evidence>
<keyword evidence="9" id="KW-0378">Hydrolase</keyword>
<comment type="subunit">
    <text evidence="3">Monomer.</text>
</comment>
<evidence type="ECO:0000256" key="5">
    <source>
        <dbReference type="ARBA" id="ARBA00022490"/>
    </source>
</evidence>
<dbReference type="GO" id="GO:0003924">
    <property type="term" value="F:GTPase activity"/>
    <property type="evidence" value="ECO:0007669"/>
    <property type="project" value="InterPro"/>
</dbReference>
<dbReference type="GO" id="GO:0003746">
    <property type="term" value="F:translation elongation factor activity"/>
    <property type="evidence" value="ECO:0007669"/>
    <property type="project" value="UniProtKB-KW"/>
</dbReference>
<dbReference type="PROSITE" id="PS51722">
    <property type="entry name" value="G_TR_2"/>
    <property type="match status" value="1"/>
</dbReference>
<reference evidence="14" key="2">
    <citation type="submission" date="2022-10" db="EMBL/GenBank/DDBJ databases">
        <authorList>
            <consortium name="ENA_rothamsted_submissions"/>
            <consortium name="culmorum"/>
            <person name="King R."/>
        </authorList>
    </citation>
    <scope>NUCLEOTIDE SEQUENCE</scope>
</reference>
<evidence type="ECO:0000256" key="2">
    <source>
        <dbReference type="ARBA" id="ARBA00007249"/>
    </source>
</evidence>
<dbReference type="InterPro" id="IPR005225">
    <property type="entry name" value="Small_GTP-bd"/>
</dbReference>
<dbReference type="InterPro" id="IPR000795">
    <property type="entry name" value="T_Tr_GTP-bd_dom"/>
</dbReference>
<evidence type="ECO:0000256" key="1">
    <source>
        <dbReference type="ARBA" id="ARBA00004496"/>
    </source>
</evidence>
<accession>A0A9N9WTF9</accession>
<keyword evidence="5" id="KW-0963">Cytoplasm</keyword>
<dbReference type="PANTHER" id="PTHR43721">
    <property type="entry name" value="ELONGATION FACTOR TU-RELATED"/>
    <property type="match status" value="1"/>
</dbReference>
<evidence type="ECO:0000256" key="12">
    <source>
        <dbReference type="ARBA" id="ARBA00023134"/>
    </source>
</evidence>
<dbReference type="Gene3D" id="3.40.50.300">
    <property type="entry name" value="P-loop containing nucleotide triphosphate hydrolases"/>
    <property type="match status" value="1"/>
</dbReference>
<dbReference type="NCBIfam" id="NF009372">
    <property type="entry name" value="PRK12735.1"/>
    <property type="match status" value="1"/>
</dbReference>
<dbReference type="OrthoDB" id="2067at2759"/>